<dbReference type="Proteomes" id="UP000239539">
    <property type="component" value="Unassembled WGS sequence"/>
</dbReference>
<proteinExistence type="inferred from homology"/>
<feature type="coiled-coil region" evidence="2">
    <location>
        <begin position="96"/>
        <end position="154"/>
    </location>
</feature>
<feature type="chain" id="PRO_5046601327" evidence="3">
    <location>
        <begin position="21"/>
        <end position="360"/>
    </location>
</feature>
<dbReference type="Gene3D" id="2.40.30.170">
    <property type="match status" value="1"/>
</dbReference>
<evidence type="ECO:0000313" key="5">
    <source>
        <dbReference type="EMBL" id="PRO68344.1"/>
    </source>
</evidence>
<organism evidence="5 6">
    <name type="scientific">Alteromonas gracilis</name>
    <dbReference type="NCBI Taxonomy" id="1479524"/>
    <lineage>
        <taxon>Bacteria</taxon>
        <taxon>Pseudomonadati</taxon>
        <taxon>Pseudomonadota</taxon>
        <taxon>Gammaproteobacteria</taxon>
        <taxon>Alteromonadales</taxon>
        <taxon>Alteromonadaceae</taxon>
        <taxon>Alteromonas/Salinimonas group</taxon>
        <taxon>Alteromonas</taxon>
    </lineage>
</organism>
<name>A0ABX5CLA6_9ALTE</name>
<protein>
    <submittedName>
        <fullName evidence="5">Efflux transporter periplasmic adaptor subunit</fullName>
    </submittedName>
</protein>
<accession>A0ABX5CLA6</accession>
<sequence length="360" mass="39815">MMRFTHILFLSVVSVSILSACSSEEPAEQQIKTTPRYVKLATVSNIPDFDEFTFPAVVSAVKTVDLSFEVSGRLIQTDLVTGSDIDKGKLLATIDRKPFERRVEESKTRLEQAKRELDRIEKIVAQKLVSQSSLDSAKTSYELALIDLKNAEQDLSYTQLYAPFDAKVSQRLVENNSFVAAGTPIARLQDVSKIYFNINVPERLLTANIGRGIKQASATLATNRNRWYPVNYVEHSTQPDPVSQTYEVVFAMEPRKELPLTPGARAVVKVSLQGSLYPEGLVVPVQSLVGDEDSGFAVWVFNDETSSVVKQAVSVKHIENELAVVEGKDESDITLGQQVVAAGATQMRADMKVLPYQGEK</sequence>
<evidence type="ECO:0000313" key="6">
    <source>
        <dbReference type="Proteomes" id="UP000239539"/>
    </source>
</evidence>
<dbReference type="SUPFAM" id="SSF111369">
    <property type="entry name" value="HlyD-like secretion proteins"/>
    <property type="match status" value="1"/>
</dbReference>
<evidence type="ECO:0000256" key="1">
    <source>
        <dbReference type="ARBA" id="ARBA00009477"/>
    </source>
</evidence>
<dbReference type="InterPro" id="IPR058625">
    <property type="entry name" value="MdtA-like_BSH"/>
</dbReference>
<gene>
    <name evidence="5" type="ORF">C6Y39_14310</name>
</gene>
<evidence type="ECO:0000256" key="2">
    <source>
        <dbReference type="SAM" id="Coils"/>
    </source>
</evidence>
<dbReference type="InterPro" id="IPR006143">
    <property type="entry name" value="RND_pump_MFP"/>
</dbReference>
<comment type="similarity">
    <text evidence="1">Belongs to the membrane fusion protein (MFP) (TC 8.A.1) family.</text>
</comment>
<reference evidence="6" key="1">
    <citation type="journal article" date="2020" name="Int. J. Syst. Evol. Microbiol.">
        <title>Alteromonas alba sp. nov., a marine bacterium isolated from the seawater of the West Pacific Ocean.</title>
        <authorList>
            <person name="Sun C."/>
            <person name="Wu Y.-H."/>
            <person name="Xamxidin M."/>
            <person name="Cheng H."/>
            <person name="Xu X.-W."/>
        </authorList>
    </citation>
    <scope>NUCLEOTIDE SEQUENCE [LARGE SCALE GENOMIC DNA]</scope>
    <source>
        <strain evidence="6">9a2</strain>
    </source>
</reference>
<feature type="domain" description="Multidrug resistance protein MdtA-like barrel-sandwich hybrid" evidence="4">
    <location>
        <begin position="63"/>
        <end position="184"/>
    </location>
</feature>
<dbReference type="NCBIfam" id="TIGR01730">
    <property type="entry name" value="RND_mfp"/>
    <property type="match status" value="1"/>
</dbReference>
<dbReference type="Gene3D" id="2.40.420.20">
    <property type="match status" value="1"/>
</dbReference>
<evidence type="ECO:0000259" key="4">
    <source>
        <dbReference type="Pfam" id="PF25917"/>
    </source>
</evidence>
<dbReference type="PROSITE" id="PS51257">
    <property type="entry name" value="PROKAR_LIPOPROTEIN"/>
    <property type="match status" value="1"/>
</dbReference>
<dbReference type="PANTHER" id="PTHR30469:SF20">
    <property type="entry name" value="EFFLUX RND TRANSPORTER PERIPLASMIC ADAPTOR SUBUNIT"/>
    <property type="match status" value="1"/>
</dbReference>
<dbReference type="Pfam" id="PF25917">
    <property type="entry name" value="BSH_RND"/>
    <property type="match status" value="1"/>
</dbReference>
<comment type="caution">
    <text evidence="5">The sequence shown here is derived from an EMBL/GenBank/DDBJ whole genome shotgun (WGS) entry which is preliminary data.</text>
</comment>
<feature type="signal peptide" evidence="3">
    <location>
        <begin position="1"/>
        <end position="20"/>
    </location>
</feature>
<keyword evidence="2" id="KW-0175">Coiled coil</keyword>
<dbReference type="Gene3D" id="1.10.287.470">
    <property type="entry name" value="Helix hairpin bin"/>
    <property type="match status" value="1"/>
</dbReference>
<keyword evidence="3" id="KW-0732">Signal</keyword>
<dbReference type="EMBL" id="PVNO01000027">
    <property type="protein sequence ID" value="PRO68344.1"/>
    <property type="molecule type" value="Genomic_DNA"/>
</dbReference>
<keyword evidence="6" id="KW-1185">Reference proteome</keyword>
<evidence type="ECO:0000256" key="3">
    <source>
        <dbReference type="SAM" id="SignalP"/>
    </source>
</evidence>
<dbReference type="PANTHER" id="PTHR30469">
    <property type="entry name" value="MULTIDRUG RESISTANCE PROTEIN MDTA"/>
    <property type="match status" value="1"/>
</dbReference>
<dbReference type="Gene3D" id="2.40.50.100">
    <property type="match status" value="1"/>
</dbReference>